<organism evidence="2 3">
    <name type="scientific">Brevundimonas diminuta 3F5N</name>
    <dbReference type="NCBI Taxonomy" id="1255603"/>
    <lineage>
        <taxon>Bacteria</taxon>
        <taxon>Pseudomonadati</taxon>
        <taxon>Pseudomonadota</taxon>
        <taxon>Alphaproteobacteria</taxon>
        <taxon>Caulobacterales</taxon>
        <taxon>Caulobacteraceae</taxon>
        <taxon>Brevundimonas</taxon>
    </lineage>
</organism>
<protein>
    <submittedName>
        <fullName evidence="2">Antibiotic biosynthesis monooxygenase</fullName>
    </submittedName>
</protein>
<dbReference type="OrthoDB" id="9812192at2"/>
<dbReference type="Gene3D" id="3.30.70.100">
    <property type="match status" value="1"/>
</dbReference>
<proteinExistence type="predicted"/>
<evidence type="ECO:0000313" key="2">
    <source>
        <dbReference type="EMBL" id="SJM66266.1"/>
    </source>
</evidence>
<accession>A0A1R4GDN9</accession>
<keyword evidence="2" id="KW-0503">Monooxygenase</keyword>
<dbReference type="SUPFAM" id="SSF54909">
    <property type="entry name" value="Dimeric alpha+beta barrel"/>
    <property type="match status" value="1"/>
</dbReference>
<dbReference type="InterPro" id="IPR007138">
    <property type="entry name" value="ABM_dom"/>
</dbReference>
<evidence type="ECO:0000313" key="3">
    <source>
        <dbReference type="Proteomes" id="UP000195766"/>
    </source>
</evidence>
<dbReference type="PANTHER" id="PTHR33336">
    <property type="entry name" value="QUINOL MONOOXYGENASE YGIN-RELATED"/>
    <property type="match status" value="1"/>
</dbReference>
<dbReference type="Proteomes" id="UP000195766">
    <property type="component" value="Unassembled WGS sequence"/>
</dbReference>
<dbReference type="PROSITE" id="PS51725">
    <property type="entry name" value="ABM"/>
    <property type="match status" value="1"/>
</dbReference>
<dbReference type="InterPro" id="IPR050744">
    <property type="entry name" value="AI-2_Isomerase_LsrG"/>
</dbReference>
<keyword evidence="2" id="KW-0560">Oxidoreductase</keyword>
<dbReference type="GO" id="GO:0004497">
    <property type="term" value="F:monooxygenase activity"/>
    <property type="evidence" value="ECO:0007669"/>
    <property type="project" value="UniProtKB-KW"/>
</dbReference>
<dbReference type="Pfam" id="PF03992">
    <property type="entry name" value="ABM"/>
    <property type="match status" value="1"/>
</dbReference>
<dbReference type="EMBL" id="FUIE01000061">
    <property type="protein sequence ID" value="SJM66266.1"/>
    <property type="molecule type" value="Genomic_DNA"/>
</dbReference>
<reference evidence="2 3" key="1">
    <citation type="submission" date="2017-02" db="EMBL/GenBank/DDBJ databases">
        <authorList>
            <person name="Peterson S.W."/>
        </authorList>
    </citation>
    <scope>NUCLEOTIDE SEQUENCE [LARGE SCALE GENOMIC DNA]</scope>
    <source>
        <strain evidence="2 3">3F5N</strain>
    </source>
</reference>
<dbReference type="InterPro" id="IPR011008">
    <property type="entry name" value="Dimeric_a/b-barrel"/>
</dbReference>
<dbReference type="RefSeq" id="WP_087141181.1">
    <property type="nucleotide sequence ID" value="NZ_FUIE01000061.1"/>
</dbReference>
<evidence type="ECO:0000259" key="1">
    <source>
        <dbReference type="PROSITE" id="PS51725"/>
    </source>
</evidence>
<sequence>MAELFITVGLRAKAGKEDALRQDLIAVAQTSRTEDGALRYELFEDSDQPGLFVFFEHWASEEAQSKHHNDGPHIQHFQANGAANVEKMEFFHRLERRV</sequence>
<name>A0A1R4GDN9_BREDI</name>
<gene>
    <name evidence="2" type="ORF">FM111_11855</name>
</gene>
<dbReference type="AlphaFoldDB" id="A0A1R4GDN9"/>
<dbReference type="PANTHER" id="PTHR33336:SF3">
    <property type="entry name" value="ABM DOMAIN-CONTAINING PROTEIN"/>
    <property type="match status" value="1"/>
</dbReference>
<feature type="domain" description="ABM" evidence="1">
    <location>
        <begin position="4"/>
        <end position="94"/>
    </location>
</feature>